<accession>D8PK52</accession>
<organism evidence="2">
    <name type="scientific">Schizophyllum commune (strain H4-8 / FGSC 9210)</name>
    <name type="common">Split gill fungus</name>
    <dbReference type="NCBI Taxonomy" id="578458"/>
    <lineage>
        <taxon>Eukaryota</taxon>
        <taxon>Fungi</taxon>
        <taxon>Dikarya</taxon>
        <taxon>Basidiomycota</taxon>
        <taxon>Agaricomycotina</taxon>
        <taxon>Agaricomycetes</taxon>
        <taxon>Agaricomycetidae</taxon>
        <taxon>Agaricales</taxon>
        <taxon>Schizophyllaceae</taxon>
        <taxon>Schizophyllum</taxon>
    </lineage>
</organism>
<dbReference type="RefSeq" id="XP_003037521.1">
    <property type="nucleotide sequence ID" value="XM_003037475.1"/>
</dbReference>
<dbReference type="VEuPathDB" id="FungiDB:SCHCODRAFT_02744080"/>
<dbReference type="EMBL" id="GL377302">
    <property type="protein sequence ID" value="EFJ02619.1"/>
    <property type="molecule type" value="Genomic_DNA"/>
</dbReference>
<dbReference type="OMA" id="YEISCTH"/>
<evidence type="ECO:0000313" key="1">
    <source>
        <dbReference type="EMBL" id="EFJ02619.1"/>
    </source>
</evidence>
<keyword evidence="2" id="KW-1185">Reference proteome</keyword>
<dbReference type="Proteomes" id="UP000007431">
    <property type="component" value="Unassembled WGS sequence"/>
</dbReference>
<proteinExistence type="predicted"/>
<sequence length="374" mass="40669">MSSPPCVHCAAPAPTRAEDVYNFNSFVNWEYDYTPSPEGRIHMQHGLPTSAYPAMQAALANSACEEVDVWSNPFLDFRQTDLSQTPELDITPTTSTNEPRVVSTAFNAQTTPNLDYPADIQLVSTDDVYFYVSTAVLNASSFNRFTEALTGPTIPCRGFPCKRVPERAEVLNVLLHTAYGVSPSAFVPSLTTLTDAIGRLPTYGLNPKAHVAPGGPIFELVRAQAALSPLHVYTVAAMHDLFPLAQMVSPHLLSYPISSMTDAQASGIGAVYLKHLFLLHRRRVDALRDLLAQPPQFHPATDACDYGAQRGLARSWSAAAATVLSEARPDTSVGAIEDAFRGLKASLTCAECRKGLEIRVRRAVVEWTMTSTSI</sequence>
<gene>
    <name evidence="1" type="ORF">SCHCODRAFT_64955</name>
</gene>
<dbReference type="eggNOG" id="KOG0519">
    <property type="taxonomic scope" value="Eukaryota"/>
</dbReference>
<dbReference type="InParanoid" id="D8PK52"/>
<dbReference type="KEGG" id="scm:SCHCO_02744080"/>
<dbReference type="HOGENOM" id="CLU_051530_2_1_1"/>
<protein>
    <submittedName>
        <fullName evidence="1">Expressed protein</fullName>
    </submittedName>
</protein>
<evidence type="ECO:0000313" key="2">
    <source>
        <dbReference type="Proteomes" id="UP000007431"/>
    </source>
</evidence>
<dbReference type="GeneID" id="9585153"/>
<dbReference type="AlphaFoldDB" id="D8PK52"/>
<name>D8PK52_SCHCM</name>
<reference evidence="1 2" key="1">
    <citation type="journal article" date="2010" name="Nat. Biotechnol.">
        <title>Genome sequence of the model mushroom Schizophyllum commune.</title>
        <authorList>
            <person name="Ohm R.A."/>
            <person name="de Jong J.F."/>
            <person name="Lugones L.G."/>
            <person name="Aerts A."/>
            <person name="Kothe E."/>
            <person name="Stajich J.E."/>
            <person name="de Vries R.P."/>
            <person name="Record E."/>
            <person name="Levasseur A."/>
            <person name="Baker S.E."/>
            <person name="Bartholomew K.A."/>
            <person name="Coutinho P.M."/>
            <person name="Erdmann S."/>
            <person name="Fowler T.J."/>
            <person name="Gathman A.C."/>
            <person name="Lombard V."/>
            <person name="Henrissat B."/>
            <person name="Knabe N."/>
            <person name="Kuees U."/>
            <person name="Lilly W.W."/>
            <person name="Lindquist E."/>
            <person name="Lucas S."/>
            <person name="Magnuson J.K."/>
            <person name="Piumi F."/>
            <person name="Raudaskoski M."/>
            <person name="Salamov A."/>
            <person name="Schmutz J."/>
            <person name="Schwarze F.W.M.R."/>
            <person name="vanKuyk P.A."/>
            <person name="Horton J.S."/>
            <person name="Grigoriev I.V."/>
            <person name="Woesten H.A.B."/>
        </authorList>
    </citation>
    <scope>NUCLEOTIDE SEQUENCE [LARGE SCALE GENOMIC DNA]</scope>
    <source>
        <strain evidence="2">H4-8 / FGSC 9210</strain>
    </source>
</reference>
<dbReference type="OrthoDB" id="2857353at2759"/>